<dbReference type="EMBL" id="JAELUQ010000012">
    <property type="protein sequence ID" value="KAG7405245.1"/>
    <property type="molecule type" value="Genomic_DNA"/>
</dbReference>
<reference evidence="2" key="1">
    <citation type="submission" date="2021-04" db="EMBL/GenBank/DDBJ databases">
        <title>First draft genome resource for Brassicaceae pathogens Fusarium oxysporum f. sp. raphani and Fusarium oxysporum f. sp. rapae.</title>
        <authorList>
            <person name="Asai S."/>
        </authorList>
    </citation>
    <scope>NUCLEOTIDE SEQUENCE</scope>
    <source>
        <strain evidence="2">Tf1208</strain>
    </source>
</reference>
<feature type="compositionally biased region" description="Basic and acidic residues" evidence="1">
    <location>
        <begin position="63"/>
        <end position="72"/>
    </location>
</feature>
<evidence type="ECO:0000313" key="3">
    <source>
        <dbReference type="Proteomes" id="UP000694050"/>
    </source>
</evidence>
<dbReference type="AlphaFoldDB" id="A0A8J5TNH5"/>
<feature type="compositionally biased region" description="Low complexity" evidence="1">
    <location>
        <begin position="23"/>
        <end position="34"/>
    </location>
</feature>
<sequence length="128" mass="13571">MAQKAPKAPKPKADPPAKEKPVSQKSKTNTTSTTKADKKGNTPKVGLGIPAIDCPSKNPSSEAPKKGDKKSEASVTKPEISTKTTVPALHNKRDKKEGSANPIVTFAAGVPDVCGILRDYFLRSFTRS</sequence>
<evidence type="ECO:0000313" key="2">
    <source>
        <dbReference type="EMBL" id="KAG7405245.1"/>
    </source>
</evidence>
<gene>
    <name evidence="2" type="ORF">Forpe1208_v014743</name>
</gene>
<proteinExistence type="predicted"/>
<name>A0A8J5TNH5_FUSOX</name>
<dbReference type="Proteomes" id="UP000694050">
    <property type="component" value="Unassembled WGS sequence"/>
</dbReference>
<evidence type="ECO:0000256" key="1">
    <source>
        <dbReference type="SAM" id="MobiDB-lite"/>
    </source>
</evidence>
<accession>A0A8J5TNH5</accession>
<feature type="region of interest" description="Disordered" evidence="1">
    <location>
        <begin position="1"/>
        <end position="100"/>
    </location>
</feature>
<comment type="caution">
    <text evidence="2">The sequence shown here is derived from an EMBL/GenBank/DDBJ whole genome shotgun (WGS) entry which is preliminary data.</text>
</comment>
<organism evidence="2 3">
    <name type="scientific">Fusarium oxysporum f. sp. rapae</name>
    <dbReference type="NCBI Taxonomy" id="485398"/>
    <lineage>
        <taxon>Eukaryota</taxon>
        <taxon>Fungi</taxon>
        <taxon>Dikarya</taxon>
        <taxon>Ascomycota</taxon>
        <taxon>Pezizomycotina</taxon>
        <taxon>Sordariomycetes</taxon>
        <taxon>Hypocreomycetidae</taxon>
        <taxon>Hypocreales</taxon>
        <taxon>Nectriaceae</taxon>
        <taxon>Fusarium</taxon>
        <taxon>Fusarium oxysporum species complex</taxon>
    </lineage>
</organism>
<feature type="compositionally biased region" description="Basic and acidic residues" evidence="1">
    <location>
        <begin position="11"/>
        <end position="22"/>
    </location>
</feature>
<protein>
    <submittedName>
        <fullName evidence="2">Uncharacterized protein</fullName>
    </submittedName>
</protein>